<evidence type="ECO:0000256" key="2">
    <source>
        <dbReference type="SAM" id="Phobius"/>
    </source>
</evidence>
<evidence type="ECO:0008006" key="5">
    <source>
        <dbReference type="Google" id="ProtNLM"/>
    </source>
</evidence>
<dbReference type="RefSeq" id="WP_344800844.1">
    <property type="nucleotide sequence ID" value="NZ_BAABBN010000017.1"/>
</dbReference>
<dbReference type="Proteomes" id="UP001501565">
    <property type="component" value="Unassembled WGS sequence"/>
</dbReference>
<gene>
    <name evidence="3" type="ORF">GCM10022277_44200</name>
</gene>
<protein>
    <recommendedName>
        <fullName evidence="5">Uroporphyrin-3 C-methyltransferase</fullName>
    </recommendedName>
</protein>
<reference evidence="4" key="1">
    <citation type="journal article" date="2019" name="Int. J. Syst. Evol. Microbiol.">
        <title>The Global Catalogue of Microorganisms (GCM) 10K type strain sequencing project: providing services to taxonomists for standard genome sequencing and annotation.</title>
        <authorList>
            <consortium name="The Broad Institute Genomics Platform"/>
            <consortium name="The Broad Institute Genome Sequencing Center for Infectious Disease"/>
            <person name="Wu L."/>
            <person name="Ma J."/>
        </authorList>
    </citation>
    <scope>NUCLEOTIDE SEQUENCE [LARGE SCALE GENOMIC DNA]</scope>
    <source>
        <strain evidence="4">JCM 17551</strain>
    </source>
</reference>
<feature type="compositionally biased region" description="Polar residues" evidence="1">
    <location>
        <begin position="20"/>
        <end position="38"/>
    </location>
</feature>
<evidence type="ECO:0000313" key="3">
    <source>
        <dbReference type="EMBL" id="GAA3943562.1"/>
    </source>
</evidence>
<feature type="transmembrane region" description="Helical" evidence="2">
    <location>
        <begin position="139"/>
        <end position="159"/>
    </location>
</feature>
<feature type="compositionally biased region" description="Polar residues" evidence="1">
    <location>
        <begin position="89"/>
        <end position="106"/>
    </location>
</feature>
<keyword evidence="2" id="KW-0812">Transmembrane</keyword>
<dbReference type="InterPro" id="IPR007470">
    <property type="entry name" value="HemX"/>
</dbReference>
<proteinExistence type="predicted"/>
<keyword evidence="2" id="KW-0472">Membrane</keyword>
<evidence type="ECO:0000256" key="1">
    <source>
        <dbReference type="SAM" id="MobiDB-lite"/>
    </source>
</evidence>
<dbReference type="PANTHER" id="PTHR38043:SF1">
    <property type="entry name" value="PROTEIN HEMX"/>
    <property type="match status" value="1"/>
</dbReference>
<keyword evidence="4" id="KW-1185">Reference proteome</keyword>
<feature type="region of interest" description="Disordered" evidence="1">
    <location>
        <begin position="1"/>
        <end position="134"/>
    </location>
</feature>
<feature type="compositionally biased region" description="Basic and acidic residues" evidence="1">
    <location>
        <begin position="1"/>
        <end position="11"/>
    </location>
</feature>
<feature type="compositionally biased region" description="Polar residues" evidence="1">
    <location>
        <begin position="46"/>
        <end position="55"/>
    </location>
</feature>
<feature type="compositionally biased region" description="Low complexity" evidence="1">
    <location>
        <begin position="57"/>
        <end position="88"/>
    </location>
</feature>
<comment type="caution">
    <text evidence="3">The sequence shown here is derived from an EMBL/GenBank/DDBJ whole genome shotgun (WGS) entry which is preliminary data.</text>
</comment>
<feature type="compositionally biased region" description="Polar residues" evidence="1">
    <location>
        <begin position="114"/>
        <end position="134"/>
    </location>
</feature>
<sequence>MQDSDNPEKPINKLSETEDNASNTTSGAESNVPQQETAASDEALNSDAQQETSPTKDAPTSTGSDDSTSSAGAPSDNTAASDTSSDNTLSETSAAQEKSSNTVSDSQRVKAATASPSVTKATGQPSPTKPKSTTRSNSILMAMLWLMVIGLCGLSYWFYLQTVTLTEAVDDLTLGQKTLLNTSQQSAQVVSSLDQNQQSSVSTLVQLEKQLSTQKQQLGYVSDQLSSLTGIRRQDWEIARLEYLLKLASQRLQLDGDLAGARATLVVADEYLRLLDDPNLLPVRRQVSKDLLLLNASQVTDRTKLYLDLDSLIQKIPELQKNKPEFEIVQTEQQPPQDNFLDWVQFKLNGLVRLTSSDVKPAAGWLDEETRGQFNSMLIMRLMHAQQALMSENQTVYNASLQQAKTLVEQVYHGRPNTAVFLQEISRLETAQVMMEEVDISGSHQVLKTYLENVQQNMKDAVLRNLMKIETSSKQQGNK</sequence>
<name>A0ABP7NER0_9GAMM</name>
<organism evidence="3 4">
    <name type="scientific">Litoribacillus peritrichatus</name>
    <dbReference type="NCBI Taxonomy" id="718191"/>
    <lineage>
        <taxon>Bacteria</taxon>
        <taxon>Pseudomonadati</taxon>
        <taxon>Pseudomonadota</taxon>
        <taxon>Gammaproteobacteria</taxon>
        <taxon>Oceanospirillales</taxon>
        <taxon>Oceanospirillaceae</taxon>
        <taxon>Litoribacillus</taxon>
    </lineage>
</organism>
<dbReference type="EMBL" id="BAABBN010000017">
    <property type="protein sequence ID" value="GAA3943562.1"/>
    <property type="molecule type" value="Genomic_DNA"/>
</dbReference>
<dbReference type="Pfam" id="PF04375">
    <property type="entry name" value="HemX"/>
    <property type="match status" value="1"/>
</dbReference>
<accession>A0ABP7NER0</accession>
<keyword evidence="2" id="KW-1133">Transmembrane helix</keyword>
<evidence type="ECO:0000313" key="4">
    <source>
        <dbReference type="Proteomes" id="UP001501565"/>
    </source>
</evidence>
<dbReference type="PANTHER" id="PTHR38043">
    <property type="entry name" value="PROTEIN HEMX"/>
    <property type="match status" value="1"/>
</dbReference>